<keyword evidence="1" id="KW-0812">Transmembrane</keyword>
<evidence type="ECO:0000313" key="3">
    <source>
        <dbReference type="Proteomes" id="UP000054035"/>
    </source>
</evidence>
<dbReference type="Pfam" id="PF10947">
    <property type="entry name" value="DUF2628"/>
    <property type="match status" value="1"/>
</dbReference>
<feature type="transmembrane region" description="Helical" evidence="1">
    <location>
        <begin position="77"/>
        <end position="96"/>
    </location>
</feature>
<proteinExistence type="predicted"/>
<dbReference type="RefSeq" id="WP_054320407.1">
    <property type="nucleotide sequence ID" value="NZ_JFAQ01000203.1"/>
</dbReference>
<dbReference type="Proteomes" id="UP000054035">
    <property type="component" value="Unassembled WGS sequence"/>
</dbReference>
<dbReference type="EMBL" id="JFAQ01000203">
    <property type="protein sequence ID" value="KPL47861.1"/>
    <property type="molecule type" value="Genomic_DNA"/>
</dbReference>
<evidence type="ECO:0000256" key="1">
    <source>
        <dbReference type="SAM" id="Phobius"/>
    </source>
</evidence>
<gene>
    <name evidence="2" type="ORF">XAXN_17210</name>
</gene>
<reference evidence="2 3" key="1">
    <citation type="submission" date="2014-02" db="EMBL/GenBank/DDBJ databases">
        <title>Genome sequence of Xanthomonas axonopodis DSM 3585 (T).</title>
        <authorList>
            <person name="Midha S."/>
            <person name="Patil P.B."/>
        </authorList>
    </citation>
    <scope>NUCLEOTIDE SEQUENCE [LARGE SCALE GENOMIC DNA]</scope>
    <source>
        <strain evidence="2 3">DSM 3585</strain>
    </source>
</reference>
<dbReference type="PATRIC" id="fig|53413.25.peg.1948"/>
<dbReference type="AlphaFoldDB" id="A0A0P6V6T4"/>
<keyword evidence="1" id="KW-1133">Transmembrane helix</keyword>
<dbReference type="InterPro" id="IPR024399">
    <property type="entry name" value="DUF2628"/>
</dbReference>
<dbReference type="OrthoDB" id="4727912at2"/>
<protein>
    <submittedName>
        <fullName evidence="2">Membrane protein</fullName>
    </submittedName>
</protein>
<organism evidence="2 3">
    <name type="scientific">Xanthomonas axonopodis</name>
    <dbReference type="NCBI Taxonomy" id="53413"/>
    <lineage>
        <taxon>Bacteria</taxon>
        <taxon>Pseudomonadati</taxon>
        <taxon>Pseudomonadota</taxon>
        <taxon>Gammaproteobacteria</taxon>
        <taxon>Lysobacterales</taxon>
        <taxon>Lysobacteraceae</taxon>
        <taxon>Xanthomonas</taxon>
    </lineage>
</organism>
<accession>A0A0P6V6T4</accession>
<keyword evidence="1" id="KW-0472">Membrane</keyword>
<sequence length="137" mass="15330">MLTLDRTLAQSCDRTQLSPKWQFRFAFFDRHGAPKDPAYKEALKTLPLGEKLKVGMNFYALFFCFIYFFILGLWRKALGLIGVGLVVGIVASFLPASIGNALSIPLALLAGMSTNYAYYLDKVKGSTGFNPFEGMRW</sequence>
<evidence type="ECO:0000313" key="2">
    <source>
        <dbReference type="EMBL" id="KPL47861.1"/>
    </source>
</evidence>
<name>A0A0P6V6T4_9XANT</name>
<comment type="caution">
    <text evidence="2">The sequence shown here is derived from an EMBL/GenBank/DDBJ whole genome shotgun (WGS) entry which is preliminary data.</text>
</comment>
<feature type="transmembrane region" description="Helical" evidence="1">
    <location>
        <begin position="54"/>
        <end position="70"/>
    </location>
</feature>